<dbReference type="GO" id="GO:0009279">
    <property type="term" value="C:cell outer membrane"/>
    <property type="evidence" value="ECO:0007669"/>
    <property type="project" value="TreeGrafter"/>
</dbReference>
<dbReference type="Proteomes" id="UP000019030">
    <property type="component" value="Chromosome"/>
</dbReference>
<protein>
    <recommendedName>
        <fullName evidence="1">Invasin domain-containing protein</fullName>
    </recommendedName>
</protein>
<dbReference type="KEGG" id="sfo:Z042_13780"/>
<dbReference type="PANTHER" id="PTHR39576">
    <property type="entry name" value="ATTACHING AND EFFACING PROTEIN HOMOLOG-RELATED-RELATED"/>
    <property type="match status" value="1"/>
</dbReference>
<dbReference type="InterPro" id="IPR051715">
    <property type="entry name" value="Intimin-Invasin_domain"/>
</dbReference>
<dbReference type="Gene3D" id="2.60.40.1080">
    <property type="match status" value="1"/>
</dbReference>
<reference evidence="2 3" key="1">
    <citation type="submission" date="2014-01" db="EMBL/GenBank/DDBJ databases">
        <title>Isolation of Serratia multitudinisentens RB-25 from Ex-Landfill site.</title>
        <authorList>
            <person name="Robson E.H.J."/>
        </authorList>
    </citation>
    <scope>NUCLEOTIDE SEQUENCE [LARGE SCALE GENOMIC DNA]</scope>
    <source>
        <strain evidence="2 3">RB-25</strain>
    </source>
</reference>
<evidence type="ECO:0000313" key="2">
    <source>
        <dbReference type="EMBL" id="AHG20575.1"/>
    </source>
</evidence>
<proteinExistence type="predicted"/>
<accession>W0LF53</accession>
<evidence type="ECO:0000313" key="3">
    <source>
        <dbReference type="Proteomes" id="UP000019030"/>
    </source>
</evidence>
<dbReference type="InterPro" id="IPR048658">
    <property type="entry name" value="Invasin_D4"/>
</dbReference>
<organism evidence="2 3">
    <name type="scientific">Chania multitudinisentens RB-25</name>
    <dbReference type="NCBI Taxonomy" id="1441930"/>
    <lineage>
        <taxon>Bacteria</taxon>
        <taxon>Pseudomonadati</taxon>
        <taxon>Pseudomonadota</taxon>
        <taxon>Gammaproteobacteria</taxon>
        <taxon>Enterobacterales</taxon>
        <taxon>Yersiniaceae</taxon>
        <taxon>Chania</taxon>
    </lineage>
</organism>
<evidence type="ECO:0000259" key="1">
    <source>
        <dbReference type="Pfam" id="PF21764"/>
    </source>
</evidence>
<dbReference type="Gene3D" id="3.10.100.10">
    <property type="entry name" value="Mannose-Binding Protein A, subunit A"/>
    <property type="match status" value="1"/>
</dbReference>
<reference evidence="2 3" key="2">
    <citation type="submission" date="2015-03" db="EMBL/GenBank/DDBJ databases">
        <authorList>
            <person name="Chan K.-G."/>
        </authorList>
    </citation>
    <scope>NUCLEOTIDE SEQUENCE [LARGE SCALE GENOMIC DNA]</scope>
    <source>
        <strain evidence="2 3">RB-25</strain>
    </source>
</reference>
<dbReference type="OrthoDB" id="7065811at2"/>
<dbReference type="PANTHER" id="PTHR39576:SF2">
    <property type="entry name" value="ATTACHING AND EFFACING PROTEIN HOMOLOG-RELATED"/>
    <property type="match status" value="1"/>
</dbReference>
<dbReference type="AlphaFoldDB" id="W0LF53"/>
<dbReference type="STRING" id="1441930.Z042_13780"/>
<gene>
    <name evidence="2" type="ORF">Z042_13780</name>
</gene>
<dbReference type="Pfam" id="PF21764">
    <property type="entry name" value="Invasin_D4"/>
    <property type="match status" value="1"/>
</dbReference>
<dbReference type="SUPFAM" id="SSF49373">
    <property type="entry name" value="Invasin/intimin cell-adhesion fragments"/>
    <property type="match status" value="1"/>
</dbReference>
<dbReference type="InterPro" id="IPR016186">
    <property type="entry name" value="C-type_lectin-like/link_sf"/>
</dbReference>
<dbReference type="HOGENOM" id="CLU_059561_0_0_6"/>
<feature type="domain" description="Invasin" evidence="1">
    <location>
        <begin position="114"/>
        <end position="197"/>
    </location>
</feature>
<keyword evidence="3" id="KW-1185">Reference proteome</keyword>
<dbReference type="PATRIC" id="fig|1441930.4.peg.2733"/>
<name>W0LF53_9GAMM</name>
<dbReference type="eggNOG" id="COG4932">
    <property type="taxonomic scope" value="Bacteria"/>
</dbReference>
<dbReference type="InterPro" id="IPR008964">
    <property type="entry name" value="Invasin/intimin_cell_adhesion"/>
</dbReference>
<sequence>MVDGSLIPDQFTLSSSTAGLVPQDADDDTGLSVQVNQADGAMVWLFNGTPLTQVERGVPLGDHFAGQTLELEVNAPVTVSSTTGLPTTAGPVSHTTRYTLRVPLVIPMPTAVRLNVNGTTFGMNEGFPTTGFNAAFFEFLMDGTSTVTNGDYTWTVDQAWVTVSNAGRVSFNAPPNTANRTVTVTATDPVSGGILAYTFTLNNWFINNGFTMMNWSDASSWCATQGLNQPSRAELTLGAGTRGIGSLWSEWGTSGAYNGSGFNFGGSHWTSEFSGSGSRFNVGLIDGRVSSVIDSSNHYVACVRSL</sequence>
<dbReference type="RefSeq" id="WP_024912752.1">
    <property type="nucleotide sequence ID" value="NZ_CP007044.2"/>
</dbReference>
<dbReference type="EMBL" id="CP007044">
    <property type="protein sequence ID" value="AHG20575.1"/>
    <property type="molecule type" value="Genomic_DNA"/>
</dbReference>